<evidence type="ECO:0000256" key="2">
    <source>
        <dbReference type="PROSITE-ProRule" id="PRU00104"/>
    </source>
</evidence>
<dbReference type="Proteomes" id="UP000232688">
    <property type="component" value="Unassembled WGS sequence"/>
</dbReference>
<dbReference type="Gene3D" id="3.90.1750.10">
    <property type="entry name" value="Hect, E3 ligase catalytic domains"/>
    <property type="match status" value="1"/>
</dbReference>
<organism evidence="5 6">
    <name type="scientific">Rhizophagus irregularis</name>
    <dbReference type="NCBI Taxonomy" id="588596"/>
    <lineage>
        <taxon>Eukaryota</taxon>
        <taxon>Fungi</taxon>
        <taxon>Fungi incertae sedis</taxon>
        <taxon>Mucoromycota</taxon>
        <taxon>Glomeromycotina</taxon>
        <taxon>Glomeromycetes</taxon>
        <taxon>Glomerales</taxon>
        <taxon>Glomeraceae</taxon>
        <taxon>Rhizophagus</taxon>
    </lineage>
</organism>
<dbReference type="GO" id="GO:0004842">
    <property type="term" value="F:ubiquitin-protein transferase activity"/>
    <property type="evidence" value="ECO:0007669"/>
    <property type="project" value="InterPro"/>
</dbReference>
<reference evidence="5 6" key="1">
    <citation type="submission" date="2017-10" db="EMBL/GenBank/DDBJ databases">
        <title>Extensive intraspecific genome diversity in a model arbuscular mycorrhizal fungus.</title>
        <authorList>
            <person name="Chen E.C.H."/>
            <person name="Morin E."/>
            <person name="Baudet D."/>
            <person name="Noel J."/>
            <person name="Ndikumana S."/>
            <person name="Charron P."/>
            <person name="St-Onge C."/>
            <person name="Giorgi J."/>
            <person name="Grigoriev I.V."/>
            <person name="Roux C."/>
            <person name="Martin F.M."/>
            <person name="Corradi N."/>
        </authorList>
    </citation>
    <scope>NUCLEOTIDE SEQUENCE [LARGE SCALE GENOMIC DNA]</scope>
    <source>
        <strain evidence="5 6">A1</strain>
    </source>
</reference>
<gene>
    <name evidence="5" type="ORF">RhiirA1_454007</name>
</gene>
<dbReference type="SUPFAM" id="SSF56204">
    <property type="entry name" value="Hect, E3 ligase catalytic domain"/>
    <property type="match status" value="1"/>
</dbReference>
<feature type="region of interest" description="Disordered" evidence="3">
    <location>
        <begin position="1"/>
        <end position="36"/>
    </location>
</feature>
<dbReference type="InterPro" id="IPR035983">
    <property type="entry name" value="Hect_E3_ubiquitin_ligase"/>
</dbReference>
<protein>
    <recommendedName>
        <fullName evidence="4">HECT domain-containing protein</fullName>
    </recommendedName>
</protein>
<dbReference type="Pfam" id="PF00632">
    <property type="entry name" value="HECT"/>
    <property type="match status" value="1"/>
</dbReference>
<evidence type="ECO:0000256" key="1">
    <source>
        <dbReference type="ARBA" id="ARBA00022786"/>
    </source>
</evidence>
<evidence type="ECO:0000313" key="5">
    <source>
        <dbReference type="EMBL" id="PKC71033.1"/>
    </source>
</evidence>
<feature type="compositionally biased region" description="Polar residues" evidence="3">
    <location>
        <begin position="9"/>
        <end position="35"/>
    </location>
</feature>
<dbReference type="VEuPathDB" id="FungiDB:FUN_001113"/>
<comment type="caution">
    <text evidence="5">The sequence shown here is derived from an EMBL/GenBank/DDBJ whole genome shotgun (WGS) entry which is preliminary data.</text>
</comment>
<sequence>MDHKVTKINEISNDDTNTSYTISNLEEPTSQSYGSLSHYRRNIRERRNRRELRKYHALYSIRRLPVQRPTGESSSFASASTVESNNDRNSLTSLRVPPETLFLATNRIPQEIDSIQSNNVRAFLRSEQLKGNLSVVATNMSNRLNFDLQKEHSKYKINSKRSYKKNKTKSISFDFTLIPKRNISTIPKRGNELWDQLNSQNLLLRKISFNQDDPYYINNQVTSVFPCLNQTGWVCYKAKTTSELEETPFEASAIKDLEYIRRASTSKSKVYIKPIIDNLCESSDSSTDDEEIESPDGSLQNLMKDFQRKLQDQYINSNTTIHITVNENYIVESLFQWVKDASDDDLLRRPSIVLVLEDVTDTGGVFRQITSTFWNKVLECDLYFTNGIIDNTTESHILGKMLFWTILHCGLWPQWLHKLHIQYFIDEKIDVVNVLKTTNHNVYRLYRQIKHNIDAKKSLNVYLSNREIDGEFSSLSKEEQAAFIAEYEIITIRKKALEELKLGFDRFNIINELKNNCNYHNLVRELYYKFTYEIIMNQFDCDHVELQALHKPEYLQLFNKFKEMLKSMSETELKIVMKFITGAEIIPAIPKIKISWVNLKPEETSLWVNRLPRASTCGNMLTLCENYEMSSEGFNVFKNDLYVGFMNYEAFSESVYSRTYNINYSLQDEIRNAMEISPSSPSSSTVVTPIRLSTAQFNSTSTVRSSGNSLDNAIFIDDANNNSLELNADSHQTASLNTESQREYRWVNVNPLERRTRRRNNDSEVEGETTNN</sequence>
<keyword evidence="1 2" id="KW-0833">Ubl conjugation pathway</keyword>
<reference evidence="5 6" key="2">
    <citation type="submission" date="2017-10" db="EMBL/GenBank/DDBJ databases">
        <title>Genome analyses suggest a sexual origin of heterokaryosis in a supposedly ancient asexual fungus.</title>
        <authorList>
            <person name="Corradi N."/>
            <person name="Sedzielewska K."/>
            <person name="Noel J."/>
            <person name="Charron P."/>
            <person name="Farinelli L."/>
            <person name="Marton T."/>
            <person name="Kruger M."/>
            <person name="Pelin A."/>
            <person name="Brachmann A."/>
            <person name="Corradi N."/>
        </authorList>
    </citation>
    <scope>NUCLEOTIDE SEQUENCE [LARGE SCALE GENOMIC DNA]</scope>
    <source>
        <strain evidence="5 6">A1</strain>
    </source>
</reference>
<dbReference type="EMBL" id="LLXH01000188">
    <property type="protein sequence ID" value="PKC71033.1"/>
    <property type="molecule type" value="Genomic_DNA"/>
</dbReference>
<feature type="domain" description="HECT" evidence="4">
    <location>
        <begin position="561"/>
        <end position="623"/>
    </location>
</feature>
<dbReference type="Gene3D" id="3.30.2410.10">
    <property type="entry name" value="Hect, E3 ligase catalytic domain"/>
    <property type="match status" value="1"/>
</dbReference>
<dbReference type="VEuPathDB" id="FungiDB:RhiirFUN_019036"/>
<feature type="active site" description="Glycyl thioester intermediate" evidence="2">
    <location>
        <position position="617"/>
    </location>
</feature>
<feature type="compositionally biased region" description="Polar residues" evidence="3">
    <location>
        <begin position="81"/>
        <end position="91"/>
    </location>
</feature>
<dbReference type="VEuPathDB" id="FungiDB:RhiirA1_454007"/>
<evidence type="ECO:0000256" key="3">
    <source>
        <dbReference type="SAM" id="MobiDB-lite"/>
    </source>
</evidence>
<accession>A0A2N0S666</accession>
<feature type="region of interest" description="Disordered" evidence="3">
    <location>
        <begin position="69"/>
        <end position="91"/>
    </location>
</feature>
<evidence type="ECO:0000313" key="6">
    <source>
        <dbReference type="Proteomes" id="UP000232688"/>
    </source>
</evidence>
<dbReference type="AlphaFoldDB" id="A0A2N0S666"/>
<proteinExistence type="predicted"/>
<evidence type="ECO:0000259" key="4">
    <source>
        <dbReference type="PROSITE" id="PS50237"/>
    </source>
</evidence>
<name>A0A2N0S666_9GLOM</name>
<dbReference type="InterPro" id="IPR000569">
    <property type="entry name" value="HECT_dom"/>
</dbReference>
<dbReference type="PROSITE" id="PS50237">
    <property type="entry name" value="HECT"/>
    <property type="match status" value="1"/>
</dbReference>